<geneLocation type="plasmid" evidence="2 3">
    <name>lp24</name>
</geneLocation>
<accession>A0A172XCU6</accession>
<proteinExistence type="predicted"/>
<name>A0A172XCU6_BORTU</name>
<feature type="transmembrane region" description="Helical" evidence="1">
    <location>
        <begin position="108"/>
        <end position="129"/>
    </location>
</feature>
<keyword evidence="2" id="KW-0614">Plasmid</keyword>
<feature type="transmembrane region" description="Helical" evidence="1">
    <location>
        <begin position="26"/>
        <end position="43"/>
    </location>
</feature>
<protein>
    <submittedName>
        <fullName evidence="2">Uncharacterized protein</fullName>
    </submittedName>
</protein>
<dbReference type="AlphaFoldDB" id="A0A172XCU6"/>
<keyword evidence="1" id="KW-0812">Transmembrane</keyword>
<keyword evidence="1" id="KW-1133">Transmembrane helix</keyword>
<evidence type="ECO:0000313" key="2">
    <source>
        <dbReference type="EMBL" id="ANF34480.1"/>
    </source>
</evidence>
<sequence>MIVRDNKKDVNIEFSILDSWKLNFEFFIRNIWLIMFALFLFFFNVLHSHRGISSYNVSSNSSLYFTLPFTIVIIMVPSSILLYFLYLLRKRVVEGMFKASVFACLERIVIFVLLVIGLVTQSVSSWMSFESFFSLMFEDTIRDAVVSIKKSQREKEEGFRKLLSDKERIIEGEIASIDVKIKNNNDRIEFAKNKHLSLDYTYKTMKQDYMREIENASKENKALFYQRDEHLQSLRDFRFKLGNLIETTAVNNNRIKAANVLNGTSVVIARDDYLNIIFVYSLLLLSVCLDIFLAMVFCIIQNAYHKFYEQKLLHSVPLPTRSKVKKIQCSRIPSVGKNKKTSKSVDESLEFIASNLEYDNRTIKSLRDIKKDTNLSYYRIRNYLSDLANRGLVLREKQRLVLNVDDMLNNNS</sequence>
<dbReference type="EMBL" id="CP015631">
    <property type="protein sequence ID" value="ANF34480.1"/>
    <property type="molecule type" value="Genomic_DNA"/>
</dbReference>
<keyword evidence="1" id="KW-0472">Membrane</keyword>
<evidence type="ECO:0000256" key="1">
    <source>
        <dbReference type="SAM" id="Phobius"/>
    </source>
</evidence>
<dbReference type="Proteomes" id="UP000264231">
    <property type="component" value="Plasmid lp24"/>
</dbReference>
<organism evidence="2 3">
    <name type="scientific">Borrelia turicatae</name>
    <dbReference type="NCBI Taxonomy" id="142"/>
    <lineage>
        <taxon>Bacteria</taxon>
        <taxon>Pseudomonadati</taxon>
        <taxon>Spirochaetota</taxon>
        <taxon>Spirochaetia</taxon>
        <taxon>Spirochaetales</taxon>
        <taxon>Borreliaceae</taxon>
        <taxon>Borrelia</taxon>
    </lineage>
</organism>
<evidence type="ECO:0000313" key="3">
    <source>
        <dbReference type="Proteomes" id="UP000264231"/>
    </source>
</evidence>
<gene>
    <name evidence="2" type="ORF">A7978_06010</name>
</gene>
<feature type="transmembrane region" description="Helical" evidence="1">
    <location>
        <begin position="277"/>
        <end position="300"/>
    </location>
</feature>
<feature type="transmembrane region" description="Helical" evidence="1">
    <location>
        <begin position="63"/>
        <end position="88"/>
    </location>
</feature>
<reference evidence="2 3" key="1">
    <citation type="submission" date="2016-05" db="EMBL/GenBank/DDBJ databases">
        <title>Chromosome and linear plasmid sequence of a 2015 human isolate of tick-borne relapsing fever spirochete, Borrelia turicatae.</title>
        <authorList>
            <person name="Kingry L.C."/>
            <person name="Dhwani B."/>
            <person name="Replogle A."/>
            <person name="Sexton C."/>
            <person name="Rowe L."/>
            <person name="Stermole B.M."/>
            <person name="Christensen A.M."/>
            <person name="Schriefer M.E."/>
        </authorList>
    </citation>
    <scope>NUCLEOTIDE SEQUENCE [LARGE SCALE GENOMIC DNA]</scope>
    <source>
        <strain evidence="2 3">BTE5EL</strain>
        <plasmid evidence="2 3">lp24</plasmid>
    </source>
</reference>
<dbReference type="RefSeq" id="WP_162884393.1">
    <property type="nucleotide sequence ID" value="NZ_CP015631.1"/>
</dbReference>